<organism evidence="1 2">
    <name type="scientific">Streptomyces cahuitamycinicus</name>
    <dbReference type="NCBI Taxonomy" id="2070367"/>
    <lineage>
        <taxon>Bacteria</taxon>
        <taxon>Bacillati</taxon>
        <taxon>Actinomycetota</taxon>
        <taxon>Actinomycetes</taxon>
        <taxon>Kitasatosporales</taxon>
        <taxon>Streptomycetaceae</taxon>
        <taxon>Streptomyces</taxon>
    </lineage>
</organism>
<sequence>MVASAYAAWCSDGTETGGGTAEEVVQTWSRRSRMAGSCVLGGATPESRWTVRTAVFDATWCLLGGVVHERSKYTGETDINVCTSPTC</sequence>
<gene>
    <name evidence="1" type="ORF">C1J00_22470</name>
</gene>
<accession>A0A2N8TLY7</accession>
<name>A0A2N8TLY7_9ACTN</name>
<evidence type="ECO:0000313" key="1">
    <source>
        <dbReference type="EMBL" id="PNG20035.1"/>
    </source>
</evidence>
<dbReference type="AlphaFoldDB" id="A0A2N8TLY7"/>
<reference evidence="1 2" key="1">
    <citation type="submission" date="2018-01" db="EMBL/GenBank/DDBJ databases">
        <title>Draft genome sequence of Streptomyces sp. 13K301.</title>
        <authorList>
            <person name="Sahin N."/>
            <person name="Saygin H."/>
            <person name="Ay H."/>
        </authorList>
    </citation>
    <scope>NUCLEOTIDE SEQUENCE [LARGE SCALE GENOMIC DNA]</scope>
    <source>
        <strain evidence="1 2">13K301</strain>
    </source>
</reference>
<proteinExistence type="predicted"/>
<dbReference type="Proteomes" id="UP000235943">
    <property type="component" value="Unassembled WGS sequence"/>
</dbReference>
<protein>
    <submittedName>
        <fullName evidence="1">Uncharacterized protein</fullName>
    </submittedName>
</protein>
<dbReference type="EMBL" id="POUC01000170">
    <property type="protein sequence ID" value="PNG20035.1"/>
    <property type="molecule type" value="Genomic_DNA"/>
</dbReference>
<keyword evidence="2" id="KW-1185">Reference proteome</keyword>
<evidence type="ECO:0000313" key="2">
    <source>
        <dbReference type="Proteomes" id="UP000235943"/>
    </source>
</evidence>
<comment type="caution">
    <text evidence="1">The sequence shown here is derived from an EMBL/GenBank/DDBJ whole genome shotgun (WGS) entry which is preliminary data.</text>
</comment>